<dbReference type="Pfam" id="PF01825">
    <property type="entry name" value="GPS"/>
    <property type="match status" value="1"/>
</dbReference>
<comment type="caution">
    <text evidence="7">The sequence shown here is derived from an EMBL/GenBank/DDBJ whole genome shotgun (WGS) entry which is preliminary data.</text>
</comment>
<dbReference type="InterPro" id="IPR046338">
    <property type="entry name" value="GAIN_dom_sf"/>
</dbReference>
<keyword evidence="4 6" id="KW-0472">Membrane</keyword>
<evidence type="ECO:0008006" key="9">
    <source>
        <dbReference type="Google" id="ProtNLM"/>
    </source>
</evidence>
<evidence type="ECO:0000256" key="4">
    <source>
        <dbReference type="ARBA" id="ARBA00023136"/>
    </source>
</evidence>
<dbReference type="Gene3D" id="2.60.220.50">
    <property type="match status" value="1"/>
</dbReference>
<evidence type="ECO:0000313" key="7">
    <source>
        <dbReference type="EMBL" id="GFN98480.1"/>
    </source>
</evidence>
<evidence type="ECO:0000256" key="3">
    <source>
        <dbReference type="ARBA" id="ARBA00022989"/>
    </source>
</evidence>
<dbReference type="GO" id="GO:0016020">
    <property type="term" value="C:membrane"/>
    <property type="evidence" value="ECO:0007669"/>
    <property type="project" value="UniProtKB-SubCell"/>
</dbReference>
<sequence>MTIRYDRSILPLLERGPRLRNSEEKFISDVLSFVPLDQEESPDKEKQLYVIDIPHRFMAMPSKRNKTHCFSWEGLNRETPTGSWTSESCIVLHTEPNKSSCLCPLPGHFTVVMIPTNLTDTDEVTSKPLKPVLITCLVSLICLVLGLITYLMTAKCWWTIAHHHIYTVIIPIAVLVLGHAVFISFCVILMIHWQDEWKYRDRRKCLMDIGRSESLLVLLVGFSMIATSLDSDPSQIKLLAVVALNAFLSLATVLFLVILKKPMRMAVISLFCPSKDAVEKSVFTDFRGNPASHAELEAQKIHDYCETVDRQRYTSEHKRQLRHLINGSSPAAGSYSAGAFSVPLGISDHMAGSRLSASRTCDSASETVSFSNGGSRKRKRRFGAASPRILKPEPSVSRLQDSGTISDKPILEKGSYSSATLAKERIKYSNSSSSLPLPIVPMALISMNQEKPSTHKDISIPGNTPGLSSKRQKRTKPSIAETENLKKKISDLKDEEISSHNVLPREDDTLSEAPLVKKNLKNQSGKKRREACGNRSSTSDSTNHFSSLAEQNSEKDFESLMHETYDSTCKL</sequence>
<feature type="transmembrane region" description="Helical" evidence="6">
    <location>
        <begin position="235"/>
        <end position="259"/>
    </location>
</feature>
<feature type="compositionally biased region" description="Basic and acidic residues" evidence="5">
    <location>
        <begin position="552"/>
        <end position="565"/>
    </location>
</feature>
<feature type="compositionally biased region" description="Low complexity" evidence="5">
    <location>
        <begin position="536"/>
        <end position="547"/>
    </location>
</feature>
<feature type="region of interest" description="Disordered" evidence="5">
    <location>
        <begin position="363"/>
        <end position="410"/>
    </location>
</feature>
<gene>
    <name evidence="7" type="ORF">PoB_002498600</name>
</gene>
<evidence type="ECO:0000256" key="5">
    <source>
        <dbReference type="SAM" id="MobiDB-lite"/>
    </source>
</evidence>
<keyword evidence="3 6" id="KW-1133">Transmembrane helix</keyword>
<evidence type="ECO:0000313" key="8">
    <source>
        <dbReference type="Proteomes" id="UP000735302"/>
    </source>
</evidence>
<dbReference type="InterPro" id="IPR000203">
    <property type="entry name" value="GPS"/>
</dbReference>
<dbReference type="AlphaFoldDB" id="A0AAV3ZH43"/>
<evidence type="ECO:0000256" key="2">
    <source>
        <dbReference type="ARBA" id="ARBA00022692"/>
    </source>
</evidence>
<keyword evidence="2 6" id="KW-0812">Transmembrane</keyword>
<evidence type="ECO:0000256" key="1">
    <source>
        <dbReference type="ARBA" id="ARBA00004370"/>
    </source>
</evidence>
<feature type="transmembrane region" description="Helical" evidence="6">
    <location>
        <begin position="132"/>
        <end position="153"/>
    </location>
</feature>
<evidence type="ECO:0000256" key="6">
    <source>
        <dbReference type="SAM" id="Phobius"/>
    </source>
</evidence>
<feature type="transmembrane region" description="Helical" evidence="6">
    <location>
        <begin position="212"/>
        <end position="229"/>
    </location>
</feature>
<comment type="subcellular location">
    <subcellularLocation>
        <location evidence="1">Membrane</location>
    </subcellularLocation>
</comment>
<organism evidence="7 8">
    <name type="scientific">Plakobranchus ocellatus</name>
    <dbReference type="NCBI Taxonomy" id="259542"/>
    <lineage>
        <taxon>Eukaryota</taxon>
        <taxon>Metazoa</taxon>
        <taxon>Spiralia</taxon>
        <taxon>Lophotrochozoa</taxon>
        <taxon>Mollusca</taxon>
        <taxon>Gastropoda</taxon>
        <taxon>Heterobranchia</taxon>
        <taxon>Euthyneura</taxon>
        <taxon>Panpulmonata</taxon>
        <taxon>Sacoglossa</taxon>
        <taxon>Placobranchoidea</taxon>
        <taxon>Plakobranchidae</taxon>
        <taxon>Plakobranchus</taxon>
    </lineage>
</organism>
<proteinExistence type="predicted"/>
<feature type="region of interest" description="Disordered" evidence="5">
    <location>
        <begin position="499"/>
        <end position="571"/>
    </location>
</feature>
<protein>
    <recommendedName>
        <fullName evidence="9">GPS domain-containing protein</fullName>
    </recommendedName>
</protein>
<reference evidence="7 8" key="1">
    <citation type="journal article" date="2021" name="Elife">
        <title>Chloroplast acquisition without the gene transfer in kleptoplastic sea slugs, Plakobranchus ocellatus.</title>
        <authorList>
            <person name="Maeda T."/>
            <person name="Takahashi S."/>
            <person name="Yoshida T."/>
            <person name="Shimamura S."/>
            <person name="Takaki Y."/>
            <person name="Nagai Y."/>
            <person name="Toyoda A."/>
            <person name="Suzuki Y."/>
            <person name="Arimoto A."/>
            <person name="Ishii H."/>
            <person name="Satoh N."/>
            <person name="Nishiyama T."/>
            <person name="Hasebe M."/>
            <person name="Maruyama T."/>
            <person name="Minagawa J."/>
            <person name="Obokata J."/>
            <person name="Shigenobu S."/>
        </authorList>
    </citation>
    <scope>NUCLEOTIDE SEQUENCE [LARGE SCALE GENOMIC DNA]</scope>
</reference>
<feature type="region of interest" description="Disordered" evidence="5">
    <location>
        <begin position="451"/>
        <end position="480"/>
    </location>
</feature>
<feature type="compositionally biased region" description="Basic residues" evidence="5">
    <location>
        <begin position="518"/>
        <end position="529"/>
    </location>
</feature>
<dbReference type="Proteomes" id="UP000735302">
    <property type="component" value="Unassembled WGS sequence"/>
</dbReference>
<dbReference type="EMBL" id="BLXT01002860">
    <property type="protein sequence ID" value="GFN98480.1"/>
    <property type="molecule type" value="Genomic_DNA"/>
</dbReference>
<feature type="compositionally biased region" description="Polar residues" evidence="5">
    <location>
        <begin position="363"/>
        <end position="374"/>
    </location>
</feature>
<name>A0AAV3ZH43_9GAST</name>
<keyword evidence="8" id="KW-1185">Reference proteome</keyword>
<feature type="transmembrane region" description="Helical" evidence="6">
    <location>
        <begin position="165"/>
        <end position="191"/>
    </location>
</feature>
<accession>A0AAV3ZH43</accession>
<feature type="compositionally biased region" description="Basic and acidic residues" evidence="5">
    <location>
        <begin position="499"/>
        <end position="508"/>
    </location>
</feature>